<dbReference type="EMBL" id="FNPI01000015">
    <property type="protein sequence ID" value="SDZ50643.1"/>
    <property type="molecule type" value="Genomic_DNA"/>
</dbReference>
<organism evidence="1 2">
    <name type="scientific">Evansella caseinilytica</name>
    <dbReference type="NCBI Taxonomy" id="1503961"/>
    <lineage>
        <taxon>Bacteria</taxon>
        <taxon>Bacillati</taxon>
        <taxon>Bacillota</taxon>
        <taxon>Bacilli</taxon>
        <taxon>Bacillales</taxon>
        <taxon>Bacillaceae</taxon>
        <taxon>Evansella</taxon>
    </lineage>
</organism>
<name>A0A1H3TK35_9BACI</name>
<dbReference type="AlphaFoldDB" id="A0A1H3TK35"/>
<gene>
    <name evidence="1" type="ORF">SAMN05421736_11537</name>
</gene>
<protein>
    <submittedName>
        <fullName evidence="1">Uncharacterized protein</fullName>
    </submittedName>
</protein>
<evidence type="ECO:0000313" key="2">
    <source>
        <dbReference type="Proteomes" id="UP000198935"/>
    </source>
</evidence>
<keyword evidence="2" id="KW-1185">Reference proteome</keyword>
<proteinExistence type="predicted"/>
<dbReference type="OrthoDB" id="2453885at2"/>
<accession>A0A1H3TK35</accession>
<evidence type="ECO:0000313" key="1">
    <source>
        <dbReference type="EMBL" id="SDZ50643.1"/>
    </source>
</evidence>
<dbReference type="Proteomes" id="UP000198935">
    <property type="component" value="Unassembled WGS sequence"/>
</dbReference>
<reference evidence="2" key="1">
    <citation type="submission" date="2016-10" db="EMBL/GenBank/DDBJ databases">
        <authorList>
            <person name="Varghese N."/>
            <person name="Submissions S."/>
        </authorList>
    </citation>
    <scope>NUCLEOTIDE SEQUENCE [LARGE SCALE GENOMIC DNA]</scope>
    <source>
        <strain evidence="2">SP</strain>
    </source>
</reference>
<sequence length="97" mass="11403">MNKKEEQLVRQLQVVIKKLEEDYSNEITYGGIIKDIYIRYKSAESILDNEGETKSIFIEGSTRDYLDSFSDYNNPLLSEMWKAEKLLSELRKENSND</sequence>